<dbReference type="EMBL" id="CAJNJA010033829">
    <property type="protein sequence ID" value="CAE7684419.1"/>
    <property type="molecule type" value="Genomic_DNA"/>
</dbReference>
<dbReference type="Proteomes" id="UP000601435">
    <property type="component" value="Unassembled WGS sequence"/>
</dbReference>
<dbReference type="AlphaFoldDB" id="A0A812WEQ2"/>
<feature type="non-terminal residue" evidence="1">
    <location>
        <position position="1"/>
    </location>
</feature>
<keyword evidence="2" id="KW-1185">Reference proteome</keyword>
<accession>A0A812WEQ2</accession>
<name>A0A812WEQ2_9DINO</name>
<proteinExistence type="predicted"/>
<gene>
    <name evidence="1" type="ORF">SNEC2469_LOCUS19703</name>
</gene>
<comment type="caution">
    <text evidence="1">The sequence shown here is derived from an EMBL/GenBank/DDBJ whole genome shotgun (WGS) entry which is preliminary data.</text>
</comment>
<organism evidence="1 2">
    <name type="scientific">Symbiodinium necroappetens</name>
    <dbReference type="NCBI Taxonomy" id="1628268"/>
    <lineage>
        <taxon>Eukaryota</taxon>
        <taxon>Sar</taxon>
        <taxon>Alveolata</taxon>
        <taxon>Dinophyceae</taxon>
        <taxon>Suessiales</taxon>
        <taxon>Symbiodiniaceae</taxon>
        <taxon>Symbiodinium</taxon>
    </lineage>
</organism>
<evidence type="ECO:0000313" key="2">
    <source>
        <dbReference type="Proteomes" id="UP000601435"/>
    </source>
</evidence>
<protein>
    <submittedName>
        <fullName evidence="1">Uncharacterized protein</fullName>
    </submittedName>
</protein>
<evidence type="ECO:0000313" key="1">
    <source>
        <dbReference type="EMBL" id="CAE7684419.1"/>
    </source>
</evidence>
<sequence>MLASKFKNKGFFADMSPDAWLAYANYLLGEKVYLMQVPAGGKMDQAPLRPPWVVVLNYEYELRKEAIKRAYRDSRPLRETLREVTEDAHIKEQYFTSPIALQNRGKRASDSWEPWDDGNYNKWNRNTWKGGWQHKGDNDKGLRMVVSFALPSLDLGAMATVGWFIAVRLITYARTVHLAAGQIPSLEDPASIWQWSELRSLRTCCFARLVIIARLTDRSKVPRRRILPCKCLAMQVIKHSSGVFSSIGVFLNVQAEMHKVWTEDAAGTILREVRGVFKPGARGEKRARGIIIAVVLVEASIRASRSFTTSCTSTSPHFEPFDQNGLSFSSGTCFQPRSATWTVDTGIGSKTCDMGRSCSFKGLQHPELLTLSKLYNKLQPPLEASLPAVSLPLEANLPAVPVHLLSTPSPMDEEPMFQATHRSTYEQLQEQISRRAKGRNAVDYYEEGMSPLLAYMFFVLHYDENFLTINGIHEWPIIPHSAIRRFTDRVAWIQQFSVPMPRIRKEDVEQVLQFLLTRFGPADKPFLPMIPIGQREIVLLAKVILASKIPYREIFQHDAKAYALPQEALHVWQLPVAHLPGPEEQANRSSLEAVGSSQSDEILSFYGKASQ</sequence>
<dbReference type="OrthoDB" id="407254at2759"/>
<reference evidence="1" key="1">
    <citation type="submission" date="2021-02" db="EMBL/GenBank/DDBJ databases">
        <authorList>
            <person name="Dougan E. K."/>
            <person name="Rhodes N."/>
            <person name="Thang M."/>
            <person name="Chan C."/>
        </authorList>
    </citation>
    <scope>NUCLEOTIDE SEQUENCE</scope>
</reference>